<evidence type="ECO:0000313" key="3">
    <source>
        <dbReference type="Proteomes" id="UP000006015"/>
    </source>
</evidence>
<organism evidence="2 3">
    <name type="scientific">Corynebacterium ammoniagenes DSM 20306</name>
    <dbReference type="NCBI Taxonomy" id="649754"/>
    <lineage>
        <taxon>Bacteria</taxon>
        <taxon>Bacillati</taxon>
        <taxon>Actinomycetota</taxon>
        <taxon>Actinomycetes</taxon>
        <taxon>Mycobacteriales</taxon>
        <taxon>Corynebacteriaceae</taxon>
        <taxon>Corynebacterium</taxon>
    </lineage>
</organism>
<dbReference type="RefSeq" id="WP_003849116.1">
    <property type="nucleotide sequence ID" value="NZ_CP009244.1"/>
</dbReference>
<gene>
    <name evidence="2" type="ORF">HMPREF0281_02283</name>
</gene>
<proteinExistence type="predicted"/>
<accession>A0ABN0AC33</accession>
<evidence type="ECO:0000256" key="1">
    <source>
        <dbReference type="SAM" id="MobiDB-lite"/>
    </source>
</evidence>
<evidence type="ECO:0000313" key="2">
    <source>
        <dbReference type="EMBL" id="EFG80192.1"/>
    </source>
</evidence>
<reference evidence="2 3" key="1">
    <citation type="submission" date="2010-04" db="EMBL/GenBank/DDBJ databases">
        <authorList>
            <person name="Weinstock G."/>
            <person name="Sodergren E."/>
            <person name="Clifton S."/>
            <person name="Fulton L."/>
            <person name="Fulton B."/>
            <person name="Courtney L."/>
            <person name="Fronick C."/>
            <person name="Harrison M."/>
            <person name="Strong C."/>
            <person name="Farmer C."/>
            <person name="Delahaunty K."/>
            <person name="Markovic C."/>
            <person name="Hall O."/>
            <person name="Minx P."/>
            <person name="Tomlinson C."/>
            <person name="Mitreva M."/>
            <person name="Hou S."/>
            <person name="Wollam A."/>
            <person name="Pepin K.H."/>
            <person name="Johnson M."/>
            <person name="Bhonagiri V."/>
            <person name="Zhang X."/>
            <person name="Suruliraj S."/>
            <person name="Warren W."/>
            <person name="Chinwalla A."/>
            <person name="Mardis E.R."/>
            <person name="Wilson R.K."/>
        </authorList>
    </citation>
    <scope>NUCLEOTIDE SEQUENCE [LARGE SCALE GENOMIC DNA]</scope>
    <source>
        <strain evidence="2 3">DSM 20306</strain>
    </source>
</reference>
<dbReference type="Proteomes" id="UP000006015">
    <property type="component" value="Unassembled WGS sequence"/>
</dbReference>
<protein>
    <submittedName>
        <fullName evidence="2">Uncharacterized protein</fullName>
    </submittedName>
</protein>
<keyword evidence="3" id="KW-1185">Reference proteome</keyword>
<sequence>MKTKAWLEELVNPDSLRTAATKADIPVSTLSRQQDKLPVEMVIALCRAYDRSPVQGLIETEYINDYEVQGPDVAIALSKATNQQLLDEIMKRSDPQARYLFGGDEDTIGLSPQLSVVSDADDMNDGTVRPFDYSEYAADLSEDETEAHLERGEDLID</sequence>
<comment type="caution">
    <text evidence="2">The sequence shown here is derived from an EMBL/GenBank/DDBJ whole genome shotgun (WGS) entry which is preliminary data.</text>
</comment>
<feature type="region of interest" description="Disordered" evidence="1">
    <location>
        <begin position="136"/>
        <end position="157"/>
    </location>
</feature>
<dbReference type="EMBL" id="ADNS01000031">
    <property type="protein sequence ID" value="EFG80192.1"/>
    <property type="molecule type" value="Genomic_DNA"/>
</dbReference>
<feature type="compositionally biased region" description="Basic and acidic residues" evidence="1">
    <location>
        <begin position="146"/>
        <end position="157"/>
    </location>
</feature>
<name>A0ABN0AC33_CORAM</name>